<reference evidence="3 4" key="1">
    <citation type="journal article" date="2019" name="Sci. Rep.">
        <title>A high-quality genome of Eragrostis curvula grass provides insights into Poaceae evolution and supports new strategies to enhance forage quality.</title>
        <authorList>
            <person name="Carballo J."/>
            <person name="Santos B.A.C.M."/>
            <person name="Zappacosta D."/>
            <person name="Garbus I."/>
            <person name="Selva J.P."/>
            <person name="Gallo C.A."/>
            <person name="Diaz A."/>
            <person name="Albertini E."/>
            <person name="Caccamo M."/>
            <person name="Echenique V."/>
        </authorList>
    </citation>
    <scope>NUCLEOTIDE SEQUENCE [LARGE SCALE GENOMIC DNA]</scope>
    <source>
        <strain evidence="4">cv. Victoria</strain>
        <tissue evidence="3">Leaf</tissue>
    </source>
</reference>
<dbReference type="Proteomes" id="UP000324897">
    <property type="component" value="Unassembled WGS sequence"/>
</dbReference>
<keyword evidence="4" id="KW-1185">Reference proteome</keyword>
<feature type="compositionally biased region" description="Polar residues" evidence="1">
    <location>
        <begin position="66"/>
        <end position="79"/>
    </location>
</feature>
<comment type="caution">
    <text evidence="3">The sequence shown here is derived from an EMBL/GenBank/DDBJ whole genome shotgun (WGS) entry which is preliminary data.</text>
</comment>
<feature type="region of interest" description="Disordered" evidence="1">
    <location>
        <begin position="40"/>
        <end position="82"/>
    </location>
</feature>
<evidence type="ECO:0000313" key="3">
    <source>
        <dbReference type="EMBL" id="TVU00577.1"/>
    </source>
</evidence>
<evidence type="ECO:0000256" key="1">
    <source>
        <dbReference type="SAM" id="MobiDB-lite"/>
    </source>
</evidence>
<organism evidence="3 4">
    <name type="scientific">Eragrostis curvula</name>
    <name type="common">weeping love grass</name>
    <dbReference type="NCBI Taxonomy" id="38414"/>
    <lineage>
        <taxon>Eukaryota</taxon>
        <taxon>Viridiplantae</taxon>
        <taxon>Streptophyta</taxon>
        <taxon>Embryophyta</taxon>
        <taxon>Tracheophyta</taxon>
        <taxon>Spermatophyta</taxon>
        <taxon>Magnoliopsida</taxon>
        <taxon>Liliopsida</taxon>
        <taxon>Poales</taxon>
        <taxon>Poaceae</taxon>
        <taxon>PACMAD clade</taxon>
        <taxon>Chloridoideae</taxon>
        <taxon>Eragrostideae</taxon>
        <taxon>Eragrostidinae</taxon>
        <taxon>Eragrostis</taxon>
    </lineage>
</organism>
<dbReference type="EMBL" id="RWGY01000570">
    <property type="protein sequence ID" value="TVU00577.1"/>
    <property type="molecule type" value="Genomic_DNA"/>
</dbReference>
<sequence>MAAVIRNALLRSPAASLRSGAVAAAEARLAGPHPLLQLLPASSTSPSSRALHHLAGGSLSPAPKSSAATITRRNASSAKQIERTRELVEEKKAALLQQLLKEEADAVVAREKEEEEKKGSSLDSVKEKNAKAEELLALIGRQAASGVEQDKDAILLATLLARSLRSDKAIEDLQADVRSLETDRVVRNGLFYAGAVTCFFYWLFH</sequence>
<evidence type="ECO:0000313" key="4">
    <source>
        <dbReference type="Proteomes" id="UP000324897"/>
    </source>
</evidence>
<proteinExistence type="predicted"/>
<accession>A0A5J9SNS0</accession>
<name>A0A5J9SNS0_9POAL</name>
<feature type="transmembrane region" description="Helical" evidence="2">
    <location>
        <begin position="185"/>
        <end position="204"/>
    </location>
</feature>
<keyword evidence="2" id="KW-0812">Transmembrane</keyword>
<keyword evidence="2" id="KW-0472">Membrane</keyword>
<keyword evidence="2" id="KW-1133">Transmembrane helix</keyword>
<protein>
    <submittedName>
        <fullName evidence="3">Uncharacterized protein</fullName>
    </submittedName>
</protein>
<dbReference type="AlphaFoldDB" id="A0A5J9SNS0"/>
<gene>
    <name evidence="3" type="ORF">EJB05_53988</name>
</gene>
<dbReference type="Gramene" id="TVU00577">
    <property type="protein sequence ID" value="TVU00577"/>
    <property type="gene ID" value="EJB05_53988"/>
</dbReference>
<evidence type="ECO:0000256" key="2">
    <source>
        <dbReference type="SAM" id="Phobius"/>
    </source>
</evidence>